<comment type="caution">
    <text evidence="6">The sequence shown here is derived from an EMBL/GenBank/DDBJ whole genome shotgun (WGS) entry which is preliminary data.</text>
</comment>
<evidence type="ECO:0000259" key="5">
    <source>
        <dbReference type="Pfam" id="PF00171"/>
    </source>
</evidence>
<reference evidence="6 7" key="1">
    <citation type="submission" date="2018-07" db="EMBL/GenBank/DDBJ databases">
        <title>Diversity of Mesorhizobium strains in Brazil.</title>
        <authorList>
            <person name="Helene L.C.F."/>
            <person name="Dall'Agnol R."/>
            <person name="Delamuta J.R.M."/>
            <person name="Hungria M."/>
        </authorList>
    </citation>
    <scope>NUCLEOTIDE SEQUENCE [LARGE SCALE GENOMIC DNA]</scope>
    <source>
        <strain evidence="6 7">AC99b</strain>
    </source>
</reference>
<dbReference type="GO" id="GO:0016620">
    <property type="term" value="F:oxidoreductase activity, acting on the aldehyde or oxo group of donors, NAD or NADP as acceptor"/>
    <property type="evidence" value="ECO:0007669"/>
    <property type="project" value="InterPro"/>
</dbReference>
<dbReference type="Proteomes" id="UP000251558">
    <property type="component" value="Unassembled WGS sequence"/>
</dbReference>
<evidence type="ECO:0000256" key="3">
    <source>
        <dbReference type="PROSITE-ProRule" id="PRU10007"/>
    </source>
</evidence>
<evidence type="ECO:0000313" key="6">
    <source>
        <dbReference type="EMBL" id="RAZ92002.1"/>
    </source>
</evidence>
<dbReference type="CDD" id="cd07102">
    <property type="entry name" value="ALDH_EDX86601"/>
    <property type="match status" value="1"/>
</dbReference>
<dbReference type="InterPro" id="IPR016162">
    <property type="entry name" value="Ald_DH_N"/>
</dbReference>
<evidence type="ECO:0000256" key="4">
    <source>
        <dbReference type="RuleBase" id="RU003345"/>
    </source>
</evidence>
<organism evidence="6 7">
    <name type="scientific">Mesorhizobium hawassense</name>
    <dbReference type="NCBI Taxonomy" id="1209954"/>
    <lineage>
        <taxon>Bacteria</taxon>
        <taxon>Pseudomonadati</taxon>
        <taxon>Pseudomonadota</taxon>
        <taxon>Alphaproteobacteria</taxon>
        <taxon>Hyphomicrobiales</taxon>
        <taxon>Phyllobacteriaceae</taxon>
        <taxon>Mesorhizobium</taxon>
    </lineage>
</organism>
<gene>
    <name evidence="6" type="ORF">DPM33_05950</name>
</gene>
<comment type="similarity">
    <text evidence="1 4">Belongs to the aldehyde dehydrogenase family.</text>
</comment>
<dbReference type="Gene3D" id="3.40.605.10">
    <property type="entry name" value="Aldehyde Dehydrogenase, Chain A, domain 1"/>
    <property type="match status" value="1"/>
</dbReference>
<evidence type="ECO:0000256" key="1">
    <source>
        <dbReference type="ARBA" id="ARBA00009986"/>
    </source>
</evidence>
<dbReference type="PROSITE" id="PS00070">
    <property type="entry name" value="ALDEHYDE_DEHYDR_CYS"/>
    <property type="match status" value="1"/>
</dbReference>
<proteinExistence type="inferred from homology"/>
<dbReference type="SUPFAM" id="SSF53720">
    <property type="entry name" value="ALDH-like"/>
    <property type="match status" value="1"/>
</dbReference>
<dbReference type="RefSeq" id="WP_112096472.1">
    <property type="nucleotide sequence ID" value="NZ_QMBP01000002.1"/>
</dbReference>
<dbReference type="Gene3D" id="3.40.309.10">
    <property type="entry name" value="Aldehyde Dehydrogenase, Chain A, domain 2"/>
    <property type="match status" value="1"/>
</dbReference>
<dbReference type="EMBL" id="QMBP01000002">
    <property type="protein sequence ID" value="RAZ92002.1"/>
    <property type="molecule type" value="Genomic_DNA"/>
</dbReference>
<sequence>MEHLLETVKLKSPIDGSIYAERPVATDHAINAAVERARAAQEKWAETPVVERGKYMLAMLEALVAMTDEIVPEIAWQMGRPVRYGGEFGGVKERTNYMVEIAEAALKPVPASNPKDGFRRYVKKVPLGVVMVIAPWNYPYLTAVNTIVPALMAGSAVILKHAAQTLLVGERFSQAFDKAGLPKGLFQNLVMNHGQTEKLLGSGKIDHVNFTGSVGGGRAIEKAAAGTFMTLGLELGGKDPAYVLPDAKMDHAVANLVDGAFFNSGQCCCGIERVYVHEKVYDEFVEGFAAETRNYVVGNPLEQATTMGPMAQARFADLIREQKAEALRKGAKAHIHMKVENDRAGSPYLAPEVLTEVDHQMSVMREESFGPIVGIMKVRNDEEAIALMNDSPYGLTASIWTRDSERAIAIGDRVETGTVFMNRCDYLDPALVWTGVKDTGKGAALSAIGYDNLTRPKSYHLREAI</sequence>
<feature type="domain" description="Aldehyde dehydrogenase" evidence="5">
    <location>
        <begin position="6"/>
        <end position="458"/>
    </location>
</feature>
<evidence type="ECO:0000256" key="2">
    <source>
        <dbReference type="ARBA" id="ARBA00023002"/>
    </source>
</evidence>
<dbReference type="FunFam" id="3.40.309.10:FF:000009">
    <property type="entry name" value="Aldehyde dehydrogenase A"/>
    <property type="match status" value="1"/>
</dbReference>
<evidence type="ECO:0000313" key="7">
    <source>
        <dbReference type="Proteomes" id="UP000251558"/>
    </source>
</evidence>
<keyword evidence="7" id="KW-1185">Reference proteome</keyword>
<dbReference type="InterPro" id="IPR016161">
    <property type="entry name" value="Ald_DH/histidinol_DH"/>
</dbReference>
<dbReference type="PANTHER" id="PTHR11699">
    <property type="entry name" value="ALDEHYDE DEHYDROGENASE-RELATED"/>
    <property type="match status" value="1"/>
</dbReference>
<protein>
    <submittedName>
        <fullName evidence="6">Aldehyde dehydrogenase</fullName>
    </submittedName>
</protein>
<feature type="active site" evidence="3">
    <location>
        <position position="234"/>
    </location>
</feature>
<dbReference type="InterPro" id="IPR016163">
    <property type="entry name" value="Ald_DH_C"/>
</dbReference>
<dbReference type="OrthoDB" id="9812625at2"/>
<dbReference type="AlphaFoldDB" id="A0A330HWF9"/>
<name>A0A330HWF9_9HYPH</name>
<dbReference type="Pfam" id="PF00171">
    <property type="entry name" value="Aldedh"/>
    <property type="match status" value="1"/>
</dbReference>
<accession>A0A330HWF9</accession>
<dbReference type="PROSITE" id="PS00687">
    <property type="entry name" value="ALDEHYDE_DEHYDR_GLU"/>
    <property type="match status" value="1"/>
</dbReference>
<dbReference type="InterPro" id="IPR029510">
    <property type="entry name" value="Ald_DH_CS_GLU"/>
</dbReference>
<keyword evidence="2 4" id="KW-0560">Oxidoreductase</keyword>
<dbReference type="InterPro" id="IPR016160">
    <property type="entry name" value="Ald_DH_CS_CYS"/>
</dbReference>
<dbReference type="InterPro" id="IPR015590">
    <property type="entry name" value="Aldehyde_DH_dom"/>
</dbReference>